<dbReference type="Pfam" id="PF19259">
    <property type="entry name" value="Ty3_capsid"/>
    <property type="match status" value="1"/>
</dbReference>
<evidence type="ECO:0000256" key="2">
    <source>
        <dbReference type="SAM" id="MobiDB-lite"/>
    </source>
</evidence>
<reference evidence="4" key="2">
    <citation type="submission" date="2020-06" db="EMBL/GenBank/DDBJ databases">
        <title>Helianthus annuus Genome sequencing and assembly Release 2.</title>
        <authorList>
            <person name="Gouzy J."/>
            <person name="Langlade N."/>
            <person name="Munos S."/>
        </authorList>
    </citation>
    <scope>NUCLEOTIDE SEQUENCE</scope>
    <source>
        <tissue evidence="4">Leaves</tissue>
    </source>
</reference>
<dbReference type="SUPFAM" id="SSF57756">
    <property type="entry name" value="Retrovirus zinc finger-like domains"/>
    <property type="match status" value="1"/>
</dbReference>
<proteinExistence type="predicted"/>
<dbReference type="InterPro" id="IPR032567">
    <property type="entry name" value="RTL1-rel"/>
</dbReference>
<dbReference type="Pfam" id="PF00098">
    <property type="entry name" value="zf-CCHC"/>
    <property type="match status" value="1"/>
</dbReference>
<feature type="compositionally biased region" description="Low complexity" evidence="2">
    <location>
        <begin position="178"/>
        <end position="191"/>
    </location>
</feature>
<dbReference type="InterPro" id="IPR045358">
    <property type="entry name" value="Ty3_capsid"/>
</dbReference>
<dbReference type="PANTHER" id="PTHR15503">
    <property type="entry name" value="LDOC1 RELATED"/>
    <property type="match status" value="1"/>
</dbReference>
<evidence type="ECO:0000259" key="3">
    <source>
        <dbReference type="PROSITE" id="PS50158"/>
    </source>
</evidence>
<feature type="compositionally biased region" description="Low complexity" evidence="2">
    <location>
        <begin position="204"/>
        <end position="235"/>
    </location>
</feature>
<gene>
    <name evidence="4" type="ORF">HanXRQr2_Chr08g0322571</name>
</gene>
<name>A0A9K3NB35_HELAN</name>
<sequence>MECRPSSFSGTEGAVGLLHWFEKLESVFEMCECPEARRVKFATGTLEGIALTWWNAQVQILGLAAANATPWNDFKELIKREYCTREDIHKLEDELYNLKMVGSEIEAFTKRSNELAVLCPTMVDPPYKRIELYLKGLAPEIQSHVTSANLNNIQEIQRLAHRITDQAVEQNKLPKRVSATATATASTTLATPSESKRKWDGDSSKGSASVQSQAQQRRTDSYQNPSQHSSSSHRQGGYRGNLPKCNTCNKHHSGQCNKVRCQRCLKMGHEAKDCRSPRPANQNQQLPPPAPQNQQQQPQRGNQGCFQCGAEGHYKRDCPQLNQNQNHNNNQGNGNNDNNGGNNNNNGNEARGRVFMLGGGDAMNAN</sequence>
<dbReference type="InterPro" id="IPR001878">
    <property type="entry name" value="Znf_CCHC"/>
</dbReference>
<feature type="domain" description="CCHC-type" evidence="3">
    <location>
        <begin position="260"/>
        <end position="276"/>
    </location>
</feature>
<comment type="caution">
    <text evidence="4">The sequence shown here is derived from an EMBL/GenBank/DDBJ whole genome shotgun (WGS) entry which is preliminary data.</text>
</comment>
<protein>
    <submittedName>
        <fullName evidence="4">Transcription factor interactor and regulator CCHC(Zn) family</fullName>
    </submittedName>
</protein>
<keyword evidence="1" id="KW-0863">Zinc-finger</keyword>
<dbReference type="Gramene" id="mRNA:HanXRQr2_Chr08g0322571">
    <property type="protein sequence ID" value="CDS:HanXRQr2_Chr08g0322571.1"/>
    <property type="gene ID" value="HanXRQr2_Chr08g0322571"/>
</dbReference>
<feature type="region of interest" description="Disordered" evidence="2">
    <location>
        <begin position="171"/>
        <end position="240"/>
    </location>
</feature>
<dbReference type="AlphaFoldDB" id="A0A9K3NB35"/>
<keyword evidence="1" id="KW-0862">Zinc</keyword>
<evidence type="ECO:0000313" key="5">
    <source>
        <dbReference type="Proteomes" id="UP000215914"/>
    </source>
</evidence>
<reference evidence="4" key="1">
    <citation type="journal article" date="2017" name="Nature">
        <title>The sunflower genome provides insights into oil metabolism, flowering and Asterid evolution.</title>
        <authorList>
            <person name="Badouin H."/>
            <person name="Gouzy J."/>
            <person name="Grassa C.J."/>
            <person name="Murat F."/>
            <person name="Staton S.E."/>
            <person name="Cottret L."/>
            <person name="Lelandais-Briere C."/>
            <person name="Owens G.L."/>
            <person name="Carrere S."/>
            <person name="Mayjonade B."/>
            <person name="Legrand L."/>
            <person name="Gill N."/>
            <person name="Kane N.C."/>
            <person name="Bowers J.E."/>
            <person name="Hubner S."/>
            <person name="Bellec A."/>
            <person name="Berard A."/>
            <person name="Berges H."/>
            <person name="Blanchet N."/>
            <person name="Boniface M.C."/>
            <person name="Brunel D."/>
            <person name="Catrice O."/>
            <person name="Chaidir N."/>
            <person name="Claudel C."/>
            <person name="Donnadieu C."/>
            <person name="Faraut T."/>
            <person name="Fievet G."/>
            <person name="Helmstetter N."/>
            <person name="King M."/>
            <person name="Knapp S.J."/>
            <person name="Lai Z."/>
            <person name="Le Paslier M.C."/>
            <person name="Lippi Y."/>
            <person name="Lorenzon L."/>
            <person name="Mandel J.R."/>
            <person name="Marage G."/>
            <person name="Marchand G."/>
            <person name="Marquand E."/>
            <person name="Bret-Mestries E."/>
            <person name="Morien E."/>
            <person name="Nambeesan S."/>
            <person name="Nguyen T."/>
            <person name="Pegot-Espagnet P."/>
            <person name="Pouilly N."/>
            <person name="Raftis F."/>
            <person name="Sallet E."/>
            <person name="Schiex T."/>
            <person name="Thomas J."/>
            <person name="Vandecasteele C."/>
            <person name="Vares D."/>
            <person name="Vear F."/>
            <person name="Vautrin S."/>
            <person name="Crespi M."/>
            <person name="Mangin B."/>
            <person name="Burke J.M."/>
            <person name="Salse J."/>
            <person name="Munos S."/>
            <person name="Vincourt P."/>
            <person name="Rieseberg L.H."/>
            <person name="Langlade N.B."/>
        </authorList>
    </citation>
    <scope>NUCLEOTIDE SEQUENCE</scope>
    <source>
        <tissue evidence="4">Leaves</tissue>
    </source>
</reference>
<evidence type="ECO:0000256" key="1">
    <source>
        <dbReference type="PROSITE-ProRule" id="PRU00047"/>
    </source>
</evidence>
<dbReference type="GO" id="GO:0008270">
    <property type="term" value="F:zinc ion binding"/>
    <property type="evidence" value="ECO:0007669"/>
    <property type="project" value="UniProtKB-KW"/>
</dbReference>
<dbReference type="SMART" id="SM00343">
    <property type="entry name" value="ZnF_C2HC"/>
    <property type="match status" value="2"/>
</dbReference>
<organism evidence="4 5">
    <name type="scientific">Helianthus annuus</name>
    <name type="common">Common sunflower</name>
    <dbReference type="NCBI Taxonomy" id="4232"/>
    <lineage>
        <taxon>Eukaryota</taxon>
        <taxon>Viridiplantae</taxon>
        <taxon>Streptophyta</taxon>
        <taxon>Embryophyta</taxon>
        <taxon>Tracheophyta</taxon>
        <taxon>Spermatophyta</taxon>
        <taxon>Magnoliopsida</taxon>
        <taxon>eudicotyledons</taxon>
        <taxon>Gunneridae</taxon>
        <taxon>Pentapetalae</taxon>
        <taxon>asterids</taxon>
        <taxon>campanulids</taxon>
        <taxon>Asterales</taxon>
        <taxon>Asteraceae</taxon>
        <taxon>Asteroideae</taxon>
        <taxon>Heliantheae alliance</taxon>
        <taxon>Heliantheae</taxon>
        <taxon>Helianthus</taxon>
    </lineage>
</organism>
<feature type="domain" description="CCHC-type" evidence="3">
    <location>
        <begin position="305"/>
        <end position="320"/>
    </location>
</feature>
<dbReference type="GO" id="GO:0003676">
    <property type="term" value="F:nucleic acid binding"/>
    <property type="evidence" value="ECO:0007669"/>
    <property type="project" value="InterPro"/>
</dbReference>
<feature type="compositionally biased region" description="Basic and acidic residues" evidence="2">
    <location>
        <begin position="194"/>
        <end position="203"/>
    </location>
</feature>
<dbReference type="PANTHER" id="PTHR15503:SF45">
    <property type="entry name" value="RNA-DIRECTED DNA POLYMERASE HOMOLOG"/>
    <property type="match status" value="1"/>
</dbReference>
<accession>A0A9K3NB35</accession>
<evidence type="ECO:0000313" key="4">
    <source>
        <dbReference type="EMBL" id="KAF5793942.1"/>
    </source>
</evidence>
<dbReference type="Proteomes" id="UP000215914">
    <property type="component" value="Unassembled WGS sequence"/>
</dbReference>
<dbReference type="Gene3D" id="4.10.60.10">
    <property type="entry name" value="Zinc finger, CCHC-type"/>
    <property type="match status" value="1"/>
</dbReference>
<feature type="region of interest" description="Disordered" evidence="2">
    <location>
        <begin position="270"/>
        <end position="366"/>
    </location>
</feature>
<keyword evidence="1" id="KW-0479">Metal-binding</keyword>
<feature type="compositionally biased region" description="Low complexity" evidence="2">
    <location>
        <begin position="292"/>
        <end position="304"/>
    </location>
</feature>
<feature type="compositionally biased region" description="Gly residues" evidence="2">
    <location>
        <begin position="357"/>
        <end position="366"/>
    </location>
</feature>
<dbReference type="EMBL" id="MNCJ02000323">
    <property type="protein sequence ID" value="KAF5793942.1"/>
    <property type="molecule type" value="Genomic_DNA"/>
</dbReference>
<feature type="compositionally biased region" description="Low complexity" evidence="2">
    <location>
        <begin position="322"/>
        <end position="348"/>
    </location>
</feature>
<dbReference type="PROSITE" id="PS50158">
    <property type="entry name" value="ZF_CCHC"/>
    <property type="match status" value="2"/>
</dbReference>
<dbReference type="InterPro" id="IPR036875">
    <property type="entry name" value="Znf_CCHC_sf"/>
</dbReference>
<keyword evidence="5" id="KW-1185">Reference proteome</keyword>